<name>A0A3B5LFE5_9TELE</name>
<dbReference type="Proteomes" id="UP000261380">
    <property type="component" value="Unplaced"/>
</dbReference>
<feature type="region of interest" description="Disordered" evidence="1">
    <location>
        <begin position="186"/>
        <end position="223"/>
    </location>
</feature>
<dbReference type="STRING" id="32473.ENSXCOP00000009562"/>
<accession>A0A3B5LFE5</accession>
<evidence type="ECO:0000313" key="3">
    <source>
        <dbReference type="Proteomes" id="UP000261380"/>
    </source>
</evidence>
<sequence length="223" mass="24757">MDQHKVVYGPQEERQGYVGPFTLIQSTCVISSRYKSGSSVMKATDPYMALLAYRATPLQNGYSPAQLLMGRRLRTTVPTHPSELQPALPDCSSLFQKEREKRMSDATNFNRRHRAKPLSSLSPGQEVWITDTKTSGTVIQSHTSPRSYLVDAPLGVVRRNRLHLIPLQSPAQDEGGQQQQEPLPVLEQDHAPPALGFPVPSPGVSTPRNRSGRVIKQPTRLNL</sequence>
<dbReference type="AlphaFoldDB" id="A0A3B5LFE5"/>
<reference evidence="2" key="2">
    <citation type="submission" date="2025-09" db="UniProtKB">
        <authorList>
            <consortium name="Ensembl"/>
        </authorList>
    </citation>
    <scope>IDENTIFICATION</scope>
</reference>
<protein>
    <submittedName>
        <fullName evidence="2">Uncharacterized protein</fullName>
    </submittedName>
</protein>
<dbReference type="PANTHER" id="PTHR33244:SF3">
    <property type="entry name" value="PEPTIDASE A2 DOMAIN-CONTAINING PROTEIN"/>
    <property type="match status" value="1"/>
</dbReference>
<evidence type="ECO:0000313" key="2">
    <source>
        <dbReference type="Ensembl" id="ENSXCOP00000009562.1"/>
    </source>
</evidence>
<reference evidence="2" key="1">
    <citation type="submission" date="2025-08" db="UniProtKB">
        <authorList>
            <consortium name="Ensembl"/>
        </authorList>
    </citation>
    <scope>IDENTIFICATION</scope>
</reference>
<dbReference type="PANTHER" id="PTHR33244">
    <property type="entry name" value="INTEGRASE CATALYTIC DOMAIN-CONTAINING PROTEIN-RELATED"/>
    <property type="match status" value="1"/>
</dbReference>
<proteinExistence type="predicted"/>
<evidence type="ECO:0000256" key="1">
    <source>
        <dbReference type="SAM" id="MobiDB-lite"/>
    </source>
</evidence>
<organism evidence="2 3">
    <name type="scientific">Xiphophorus couchianus</name>
    <name type="common">Monterrey platyfish</name>
    <dbReference type="NCBI Taxonomy" id="32473"/>
    <lineage>
        <taxon>Eukaryota</taxon>
        <taxon>Metazoa</taxon>
        <taxon>Chordata</taxon>
        <taxon>Craniata</taxon>
        <taxon>Vertebrata</taxon>
        <taxon>Euteleostomi</taxon>
        <taxon>Actinopterygii</taxon>
        <taxon>Neopterygii</taxon>
        <taxon>Teleostei</taxon>
        <taxon>Neoteleostei</taxon>
        <taxon>Acanthomorphata</taxon>
        <taxon>Ovalentaria</taxon>
        <taxon>Atherinomorphae</taxon>
        <taxon>Cyprinodontiformes</taxon>
        <taxon>Poeciliidae</taxon>
        <taxon>Poeciliinae</taxon>
        <taxon>Xiphophorus</taxon>
    </lineage>
</organism>
<dbReference type="GeneTree" id="ENSGT00490000044642"/>
<dbReference type="Ensembl" id="ENSXCOT00000009674.1">
    <property type="protein sequence ID" value="ENSXCOP00000009562.1"/>
    <property type="gene ID" value="ENSXCOG00000007283.1"/>
</dbReference>
<keyword evidence="3" id="KW-1185">Reference proteome</keyword>